<proteinExistence type="predicted"/>
<dbReference type="EMBL" id="SNVX01000045">
    <property type="protein sequence ID" value="TDN46142.1"/>
    <property type="molecule type" value="Genomic_DNA"/>
</dbReference>
<comment type="caution">
    <text evidence="1">The sequence shown here is derived from an EMBL/GenBank/DDBJ whole genome shotgun (WGS) entry which is preliminary data.</text>
</comment>
<sequence length="147" mass="17224">MRCNSLMSQALQNAHWDDLVLPEELSLWVGNGFIKQNDCVFLTALFNAYPNDKHLVDKTGIECFVNSFHMDDYVGERYLEYSCLFCNAIFNKWRQERCSERLNVIVSMGEFDAVVKFHVIRQGEEWLSHNLEKYEDAIFVTSDIIIQ</sequence>
<dbReference type="AlphaFoldDB" id="A0A4V3BLB8"/>
<evidence type="ECO:0000313" key="1">
    <source>
        <dbReference type="EMBL" id="TDN46142.1"/>
    </source>
</evidence>
<evidence type="ECO:0000313" key="2">
    <source>
        <dbReference type="Proteomes" id="UP000295530"/>
    </source>
</evidence>
<accession>A0A4V3BLB8</accession>
<name>A0A4V3BLB8_SCAGO</name>
<dbReference type="Proteomes" id="UP000295530">
    <property type="component" value="Unassembled WGS sequence"/>
</dbReference>
<organism evidence="1 2">
    <name type="scientific">Scandinavium goeteborgense</name>
    <dbReference type="NCBI Taxonomy" id="1851514"/>
    <lineage>
        <taxon>Bacteria</taxon>
        <taxon>Pseudomonadati</taxon>
        <taxon>Pseudomonadota</taxon>
        <taxon>Gammaproteobacteria</taxon>
        <taxon>Enterobacterales</taxon>
        <taxon>Enterobacteriaceae</taxon>
        <taxon>Scandinavium</taxon>
    </lineage>
</organism>
<reference evidence="1 2" key="1">
    <citation type="submission" date="2019-03" db="EMBL/GenBank/DDBJ databases">
        <title>Genomic analyses of the natural microbiome of Caenorhabditis elegans.</title>
        <authorList>
            <person name="Samuel B."/>
        </authorList>
    </citation>
    <scope>NUCLEOTIDE SEQUENCE [LARGE SCALE GENOMIC DNA]</scope>
    <source>
        <strain evidence="1 2">BIGb0156</strain>
    </source>
</reference>
<gene>
    <name evidence="1" type="ORF">EC847_1452</name>
</gene>
<protein>
    <submittedName>
        <fullName evidence="1">Uncharacterized protein</fullName>
    </submittedName>
</protein>
<keyword evidence="2" id="KW-1185">Reference proteome</keyword>